<dbReference type="SUPFAM" id="SSF47413">
    <property type="entry name" value="lambda repressor-like DNA-binding domains"/>
    <property type="match status" value="1"/>
</dbReference>
<keyword evidence="3" id="KW-1185">Reference proteome</keyword>
<feature type="compositionally biased region" description="Basic residues" evidence="1">
    <location>
        <begin position="215"/>
        <end position="229"/>
    </location>
</feature>
<organism evidence="2 3">
    <name type="scientific">Sphaerospermopsis torques-reginae ITEP-024</name>
    <dbReference type="NCBI Taxonomy" id="984208"/>
    <lineage>
        <taxon>Bacteria</taxon>
        <taxon>Bacillati</taxon>
        <taxon>Cyanobacteriota</taxon>
        <taxon>Cyanophyceae</taxon>
        <taxon>Nostocales</taxon>
        <taxon>Aphanizomenonaceae</taxon>
        <taxon>Sphaerospermopsis</taxon>
        <taxon>Sphaerospermopsis torques-reginae</taxon>
    </lineage>
</organism>
<reference evidence="2 3" key="1">
    <citation type="journal article" date="2022" name="J. Am. Chem. Soc.">
        <title>Biosynthesis of Guanitoxin Enables Global Environmental Detection in Freshwater Cyanobacteria.</title>
        <authorList>
            <person name="Lima S.T."/>
            <person name="Fallon T.R."/>
            <person name="Cordoza J.L."/>
            <person name="Chekan J.R."/>
            <person name="Delbaje E."/>
            <person name="Hopiavuori A.R."/>
            <person name="Alvarenga D.O."/>
            <person name="Wood S.M."/>
            <person name="Luhavaya H."/>
            <person name="Baumgartner J.T."/>
            <person name="Dorr F.A."/>
            <person name="Etchegaray A."/>
            <person name="Pinto E."/>
            <person name="McKinnie S.M.K."/>
            <person name="Fiore M.F."/>
            <person name="Moore B.S."/>
        </authorList>
    </citation>
    <scope>NUCLEOTIDE SEQUENCE [LARGE SCALE GENOMIC DNA]</scope>
    <source>
        <strain evidence="2 3">ITEP-024</strain>
    </source>
</reference>
<dbReference type="Proteomes" id="UP000826540">
    <property type="component" value="Chromosome"/>
</dbReference>
<gene>
    <name evidence="2" type="ORF">K2F26_06155</name>
</gene>
<evidence type="ECO:0000256" key="1">
    <source>
        <dbReference type="SAM" id="MobiDB-lite"/>
    </source>
</evidence>
<evidence type="ECO:0000313" key="2">
    <source>
        <dbReference type="EMBL" id="QYX32924.1"/>
    </source>
</evidence>
<protein>
    <submittedName>
        <fullName evidence="2">XRE family transcriptional regulator</fullName>
    </submittedName>
</protein>
<feature type="region of interest" description="Disordered" evidence="1">
    <location>
        <begin position="1"/>
        <end position="21"/>
    </location>
</feature>
<dbReference type="EMBL" id="CP080598">
    <property type="protein sequence ID" value="QYX32924.1"/>
    <property type="molecule type" value="Genomic_DNA"/>
</dbReference>
<accession>A0ABX8X2M2</accession>
<dbReference type="Gene3D" id="1.10.260.40">
    <property type="entry name" value="lambda repressor-like DNA-binding domains"/>
    <property type="match status" value="1"/>
</dbReference>
<feature type="compositionally biased region" description="Basic and acidic residues" evidence="1">
    <location>
        <begin position="1"/>
        <end position="10"/>
    </location>
</feature>
<dbReference type="InterPro" id="IPR010982">
    <property type="entry name" value="Lambda_DNA-bd_dom_sf"/>
</dbReference>
<name>A0ABX8X2M2_9CYAN</name>
<proteinExistence type="predicted"/>
<feature type="region of interest" description="Disordered" evidence="1">
    <location>
        <begin position="176"/>
        <end position="229"/>
    </location>
</feature>
<sequence>MTSLLDRKPEQLSGTSARGSMCPQHNYRPTIIYKIFSTIPITASTTATFDRNLLPTLEMTTSGLTFPSTNSAETTQIALNQLRKLSGLTWDQLARLFNVSRRSIHFWASGQPLSRFNEEKLNRLLATVQYINRGSASLNRSLLLTPGSDSQLPFDLLVADEYEEVKRIIGYGNAPERPQLAPLSEDARASRRPPNPADLVDALQEPIHREVGRSKPARAVRSRKNGSGQ</sequence>
<evidence type="ECO:0000313" key="3">
    <source>
        <dbReference type="Proteomes" id="UP000826540"/>
    </source>
</evidence>